<dbReference type="RefSeq" id="WP_009154181.1">
    <property type="nucleotide sequence ID" value="NZ_CM001439.1"/>
</dbReference>
<dbReference type="STRING" id="882083.SacmaDRAFT_2553"/>
<evidence type="ECO:0008006" key="4">
    <source>
        <dbReference type="Google" id="ProtNLM"/>
    </source>
</evidence>
<accession>H5WZR4</accession>
<dbReference type="Pfam" id="PF09438">
    <property type="entry name" value="DUF2017"/>
    <property type="match status" value="1"/>
</dbReference>
<dbReference type="AlphaFoldDB" id="H5WZR4"/>
<keyword evidence="1" id="KW-0472">Membrane</keyword>
<evidence type="ECO:0000256" key="1">
    <source>
        <dbReference type="SAM" id="Phobius"/>
    </source>
</evidence>
<gene>
    <name evidence="2" type="ORF">SacmaDRAFT_2553</name>
</gene>
<dbReference type="HOGENOM" id="CLU_1642489_0_0_11"/>
<keyword evidence="1" id="KW-1133">Transmembrane helix</keyword>
<proteinExistence type="predicted"/>
<organism evidence="2 3">
    <name type="scientific">Saccharomonospora marina XMU15</name>
    <dbReference type="NCBI Taxonomy" id="882083"/>
    <lineage>
        <taxon>Bacteria</taxon>
        <taxon>Bacillati</taxon>
        <taxon>Actinomycetota</taxon>
        <taxon>Actinomycetes</taxon>
        <taxon>Pseudonocardiales</taxon>
        <taxon>Pseudonocardiaceae</taxon>
        <taxon>Saccharomonospora</taxon>
    </lineage>
</organism>
<dbReference type="EMBL" id="CM001439">
    <property type="protein sequence ID" value="EHR50796.1"/>
    <property type="molecule type" value="Genomic_DNA"/>
</dbReference>
<reference evidence="2 3" key="1">
    <citation type="journal article" date="2012" name="Stand. Genomic Sci.">
        <title>Genome sequence of the ocean sediment bacterium Saccharomonospora marina type strain (XMU15(T)).</title>
        <authorList>
            <person name="Klenk H.P."/>
            <person name="Lu M."/>
            <person name="Lucas S."/>
            <person name="Lapidus A."/>
            <person name="Copeland A."/>
            <person name="Pitluck S."/>
            <person name="Goodwin L.A."/>
            <person name="Han C."/>
            <person name="Tapia R."/>
            <person name="Brambilla E.M."/>
            <person name="Potter G."/>
            <person name="Land M."/>
            <person name="Ivanova N."/>
            <person name="Rohde M."/>
            <person name="Goker M."/>
            <person name="Detter J.C."/>
            <person name="Li W.J."/>
            <person name="Kyrpides N.C."/>
            <person name="Woyke T."/>
        </authorList>
    </citation>
    <scope>NUCLEOTIDE SEQUENCE [LARGE SCALE GENOMIC DNA]</scope>
    <source>
        <strain evidence="2 3">XMU15</strain>
    </source>
</reference>
<name>H5WZR4_9PSEU</name>
<keyword evidence="1" id="KW-0812">Transmembrane</keyword>
<evidence type="ECO:0000313" key="3">
    <source>
        <dbReference type="Proteomes" id="UP000004926"/>
    </source>
</evidence>
<sequence length="169" mass="18984">MTGDALWHDITLDHFEAVRVADGVAVRMSANVAATLSHHAGELVRFLDADEVPRGAFPRRTPAAATVLARMFPDAYRSRDQARAFRERHRDRLRDSAAARRVRDQLATAPTLVLGADDLDDWLTTFALARFLYSRRRRRRARFDLTAAWFAFVLDSLVLAAAPELAAQP</sequence>
<evidence type="ECO:0000313" key="2">
    <source>
        <dbReference type="EMBL" id="EHR50796.1"/>
    </source>
</evidence>
<protein>
    <recommendedName>
        <fullName evidence="4">DUF2017 domain-containing protein</fullName>
    </recommendedName>
</protein>
<feature type="transmembrane region" description="Helical" evidence="1">
    <location>
        <begin position="143"/>
        <end position="162"/>
    </location>
</feature>
<dbReference type="InterPro" id="IPR018561">
    <property type="entry name" value="AosR"/>
</dbReference>
<dbReference type="Proteomes" id="UP000004926">
    <property type="component" value="Chromosome"/>
</dbReference>
<keyword evidence="3" id="KW-1185">Reference proteome</keyword>
<dbReference type="OrthoDB" id="3700147at2"/>
<dbReference type="eggNOG" id="ENOG5030DAH">
    <property type="taxonomic scope" value="Bacteria"/>
</dbReference>